<accession>A0A7X6HYD4</accession>
<keyword evidence="8" id="KW-0902">Two-component regulatory system</keyword>
<dbReference type="GO" id="GO:0000155">
    <property type="term" value="F:phosphorelay sensor kinase activity"/>
    <property type="evidence" value="ECO:0007669"/>
    <property type="project" value="InterPro"/>
</dbReference>
<evidence type="ECO:0000256" key="8">
    <source>
        <dbReference type="ARBA" id="ARBA00023012"/>
    </source>
</evidence>
<name>A0A7X6HYD4_9ACTN</name>
<dbReference type="InterPro" id="IPR036890">
    <property type="entry name" value="HATPase_C_sf"/>
</dbReference>
<feature type="transmembrane region" description="Helical" evidence="9">
    <location>
        <begin position="38"/>
        <end position="58"/>
    </location>
</feature>
<sequence>MSRIYAFLRRHPAPADAGWSLPVVGLSLLLVFGYDSPYYPGGPVWAGVLVTATAWAAVTLRRTAPGPAMWLTVATVVLHVLGAVLLLPTALLLLVVVGTAAAGPLRWASRTALALVLAGPWLHGSRWLAEGDPASFVVEACLLTPVTLIPWVLGDAARTRRAYFAALEERAARLEREQELEARVAVAAERTRIARELHDVVAHSVSVMVVQADGALYTIPDHPDRTREAVRAVSSTGRQALSEMRQLVGVLRDTAGEGTAGDPAAASQPGPEQVATLVDEVRAAGLEVDWRLEGEPRALPDGVALTVYRIVQEALTNTRKHAGPGATARVMLRYTDTAVELVAEDDGRGPAVRGVGRRADGGGNGLVGMRERVALVEGTVSSGPRPGGGYRVAAVLPAPVRLPERDGRDDG</sequence>
<keyword evidence="9" id="KW-1133">Transmembrane helix</keyword>
<comment type="caution">
    <text evidence="13">The sequence shown here is derived from an EMBL/GenBank/DDBJ whole genome shotgun (WGS) entry which is preliminary data.</text>
</comment>
<dbReference type="Pfam" id="PF02518">
    <property type="entry name" value="HATPase_c"/>
    <property type="match status" value="1"/>
</dbReference>
<organism evidence="13 14">
    <name type="scientific">Streptomyces lonarensis</name>
    <dbReference type="NCBI Taxonomy" id="700599"/>
    <lineage>
        <taxon>Bacteria</taxon>
        <taxon>Bacillati</taxon>
        <taxon>Actinomycetota</taxon>
        <taxon>Actinomycetes</taxon>
        <taxon>Kitasatosporales</taxon>
        <taxon>Streptomycetaceae</taxon>
        <taxon>Streptomyces</taxon>
    </lineage>
</organism>
<feature type="domain" description="Histidine kinase/HSP90-like ATPase" evidence="10">
    <location>
        <begin position="304"/>
        <end position="398"/>
    </location>
</feature>
<feature type="transmembrane region" description="Helical" evidence="9">
    <location>
        <begin position="12"/>
        <end position="32"/>
    </location>
</feature>
<evidence type="ECO:0000256" key="9">
    <source>
        <dbReference type="SAM" id="Phobius"/>
    </source>
</evidence>
<keyword evidence="14" id="KW-1185">Reference proteome</keyword>
<dbReference type="PANTHER" id="PTHR24421">
    <property type="entry name" value="NITRATE/NITRITE SENSOR PROTEIN NARX-RELATED"/>
    <property type="match status" value="1"/>
</dbReference>
<evidence type="ECO:0000313" key="14">
    <source>
        <dbReference type="Proteomes" id="UP000578686"/>
    </source>
</evidence>
<evidence type="ECO:0000256" key="6">
    <source>
        <dbReference type="ARBA" id="ARBA00022777"/>
    </source>
</evidence>
<keyword evidence="3" id="KW-0597">Phosphoprotein</keyword>
<keyword evidence="9" id="KW-0812">Transmembrane</keyword>
<evidence type="ECO:0000259" key="12">
    <source>
        <dbReference type="Pfam" id="PF23539"/>
    </source>
</evidence>
<dbReference type="RefSeq" id="WP_167968376.1">
    <property type="nucleotide sequence ID" value="NZ_BHZG01000097.1"/>
</dbReference>
<dbReference type="Proteomes" id="UP000578686">
    <property type="component" value="Unassembled WGS sequence"/>
</dbReference>
<dbReference type="InterPro" id="IPR011712">
    <property type="entry name" value="Sig_transdc_His_kin_sub3_dim/P"/>
</dbReference>
<evidence type="ECO:0000259" key="10">
    <source>
        <dbReference type="Pfam" id="PF02518"/>
    </source>
</evidence>
<evidence type="ECO:0000256" key="4">
    <source>
        <dbReference type="ARBA" id="ARBA00022679"/>
    </source>
</evidence>
<dbReference type="Gene3D" id="3.30.565.10">
    <property type="entry name" value="Histidine kinase-like ATPase, C-terminal domain"/>
    <property type="match status" value="1"/>
</dbReference>
<keyword evidence="9" id="KW-0472">Membrane</keyword>
<evidence type="ECO:0000313" key="13">
    <source>
        <dbReference type="EMBL" id="NJQ05084.1"/>
    </source>
</evidence>
<dbReference type="InterPro" id="IPR055558">
    <property type="entry name" value="DUF7134"/>
</dbReference>
<dbReference type="Pfam" id="PF23539">
    <property type="entry name" value="DUF7134"/>
    <property type="match status" value="1"/>
</dbReference>
<dbReference type="Pfam" id="PF07730">
    <property type="entry name" value="HisKA_3"/>
    <property type="match status" value="1"/>
</dbReference>
<evidence type="ECO:0000256" key="2">
    <source>
        <dbReference type="ARBA" id="ARBA00012438"/>
    </source>
</evidence>
<comment type="catalytic activity">
    <reaction evidence="1">
        <text>ATP + protein L-histidine = ADP + protein N-phospho-L-histidine.</text>
        <dbReference type="EC" id="2.7.13.3"/>
    </reaction>
</comment>
<dbReference type="Gene3D" id="1.20.5.1930">
    <property type="match status" value="1"/>
</dbReference>
<dbReference type="GO" id="GO:0046983">
    <property type="term" value="F:protein dimerization activity"/>
    <property type="evidence" value="ECO:0007669"/>
    <property type="project" value="InterPro"/>
</dbReference>
<dbReference type="CDD" id="cd16917">
    <property type="entry name" value="HATPase_UhpB-NarQ-NarX-like"/>
    <property type="match status" value="1"/>
</dbReference>
<gene>
    <name evidence="13" type="ORF">HCN56_05695</name>
</gene>
<dbReference type="EMBL" id="JAAVJD010000025">
    <property type="protein sequence ID" value="NJQ05084.1"/>
    <property type="molecule type" value="Genomic_DNA"/>
</dbReference>
<feature type="transmembrane region" description="Helical" evidence="9">
    <location>
        <begin position="70"/>
        <end position="101"/>
    </location>
</feature>
<dbReference type="GO" id="GO:0005524">
    <property type="term" value="F:ATP binding"/>
    <property type="evidence" value="ECO:0007669"/>
    <property type="project" value="UniProtKB-KW"/>
</dbReference>
<keyword evidence="4" id="KW-0808">Transferase</keyword>
<dbReference type="InterPro" id="IPR003594">
    <property type="entry name" value="HATPase_dom"/>
</dbReference>
<dbReference type="InterPro" id="IPR050482">
    <property type="entry name" value="Sensor_HK_TwoCompSys"/>
</dbReference>
<dbReference type="EC" id="2.7.13.3" evidence="2"/>
<reference evidence="13 14" key="1">
    <citation type="submission" date="2020-03" db="EMBL/GenBank/DDBJ databases">
        <title>Draft genome of Streptomyces sp. ventii, isolated from the Axial Seamount in the Pacific Ocean, and resequencing of the two type strains Streptomyces lonarensis strain NCL 716 and Streptomyces bohaiensis strain 11A07.</title>
        <authorList>
            <person name="Loughran R.M."/>
            <person name="Pfannmuller K.M."/>
            <person name="Wasson B.J."/>
            <person name="Deadmond M.C."/>
            <person name="Paddock B.E."/>
            <person name="Koyack M.J."/>
            <person name="Gallegos D.A."/>
            <person name="Mitchell E.A."/>
            <person name="Ushijima B."/>
            <person name="Saw J.H."/>
            <person name="Mcphail K.L."/>
            <person name="Videau P."/>
        </authorList>
    </citation>
    <scope>NUCLEOTIDE SEQUENCE [LARGE SCALE GENOMIC DNA]</scope>
    <source>
        <strain evidence="13 14">NCL716</strain>
    </source>
</reference>
<dbReference type="AlphaFoldDB" id="A0A7X6HYD4"/>
<dbReference type="SUPFAM" id="SSF55874">
    <property type="entry name" value="ATPase domain of HSP90 chaperone/DNA topoisomerase II/histidine kinase"/>
    <property type="match status" value="1"/>
</dbReference>
<evidence type="ECO:0000256" key="5">
    <source>
        <dbReference type="ARBA" id="ARBA00022741"/>
    </source>
</evidence>
<dbReference type="PANTHER" id="PTHR24421:SF10">
    <property type="entry name" value="NITRATE_NITRITE SENSOR PROTEIN NARQ"/>
    <property type="match status" value="1"/>
</dbReference>
<keyword evidence="7" id="KW-0067">ATP-binding</keyword>
<proteinExistence type="predicted"/>
<evidence type="ECO:0000259" key="11">
    <source>
        <dbReference type="Pfam" id="PF07730"/>
    </source>
</evidence>
<evidence type="ECO:0000256" key="1">
    <source>
        <dbReference type="ARBA" id="ARBA00000085"/>
    </source>
</evidence>
<protein>
    <recommendedName>
        <fullName evidence="2">histidine kinase</fullName>
        <ecNumber evidence="2">2.7.13.3</ecNumber>
    </recommendedName>
</protein>
<feature type="domain" description="Signal transduction histidine kinase subgroup 3 dimerisation and phosphoacceptor" evidence="11">
    <location>
        <begin position="189"/>
        <end position="254"/>
    </location>
</feature>
<keyword evidence="5" id="KW-0547">Nucleotide-binding</keyword>
<evidence type="ECO:0000256" key="3">
    <source>
        <dbReference type="ARBA" id="ARBA00022553"/>
    </source>
</evidence>
<evidence type="ECO:0000256" key="7">
    <source>
        <dbReference type="ARBA" id="ARBA00022840"/>
    </source>
</evidence>
<feature type="domain" description="DUF7134" evidence="12">
    <location>
        <begin position="4"/>
        <end position="161"/>
    </location>
</feature>
<keyword evidence="6 13" id="KW-0418">Kinase</keyword>
<dbReference type="GO" id="GO:0016020">
    <property type="term" value="C:membrane"/>
    <property type="evidence" value="ECO:0007669"/>
    <property type="project" value="InterPro"/>
</dbReference>